<protein>
    <submittedName>
        <fullName evidence="4">Cytidyltransferase</fullName>
    </submittedName>
</protein>
<evidence type="ECO:0000259" key="3">
    <source>
        <dbReference type="Pfam" id="PF01467"/>
    </source>
</evidence>
<dbReference type="PANTHER" id="PTHR43793:SF1">
    <property type="entry name" value="FAD SYNTHASE"/>
    <property type="match status" value="1"/>
</dbReference>
<evidence type="ECO:0000313" key="5">
    <source>
        <dbReference type="Proteomes" id="UP000054314"/>
    </source>
</evidence>
<organism evidence="4 5">
    <name type="scientific">Cellulomonas bogoriensis 69B4 = DSM 16987</name>
    <dbReference type="NCBI Taxonomy" id="1386082"/>
    <lineage>
        <taxon>Bacteria</taxon>
        <taxon>Bacillati</taxon>
        <taxon>Actinomycetota</taxon>
        <taxon>Actinomycetes</taxon>
        <taxon>Micrococcales</taxon>
        <taxon>Cellulomonadaceae</taxon>
        <taxon>Cellulomonas</taxon>
    </lineage>
</organism>
<dbReference type="SUPFAM" id="SSF52374">
    <property type="entry name" value="Nucleotidylyl transferase"/>
    <property type="match status" value="1"/>
</dbReference>
<proteinExistence type="predicted"/>
<dbReference type="PANTHER" id="PTHR43793">
    <property type="entry name" value="FAD SYNTHASE"/>
    <property type="match status" value="1"/>
</dbReference>
<keyword evidence="2" id="KW-0548">Nucleotidyltransferase</keyword>
<dbReference type="InterPro" id="IPR004821">
    <property type="entry name" value="Cyt_trans-like"/>
</dbReference>
<sequence>MTVVGYVPGGFDMFHIGHLRILRSARERCDRLVVGVATDGSLVEMKGRPPVIPHVERMEIVRSLAIVDDVVGDVSSDKRVAWQRHPFDVLFKGDDWKGTPKGERLEQQMAQVGARVEYFPYTATTSSTMLREFLVTATRAAAPVTRPVPAAAP</sequence>
<dbReference type="GO" id="GO:0016779">
    <property type="term" value="F:nucleotidyltransferase activity"/>
    <property type="evidence" value="ECO:0007669"/>
    <property type="project" value="UniProtKB-KW"/>
</dbReference>
<evidence type="ECO:0000256" key="2">
    <source>
        <dbReference type="ARBA" id="ARBA00022695"/>
    </source>
</evidence>
<reference evidence="4 5" key="1">
    <citation type="submission" date="2013-08" db="EMBL/GenBank/DDBJ databases">
        <title>Genome sequencing of Cellulomonas bogoriensis 69B4.</title>
        <authorList>
            <person name="Chen F."/>
            <person name="Li Y."/>
            <person name="Wang G."/>
        </authorList>
    </citation>
    <scope>NUCLEOTIDE SEQUENCE [LARGE SCALE GENOMIC DNA]</scope>
    <source>
        <strain evidence="4 5">69B4</strain>
    </source>
</reference>
<dbReference type="Gene3D" id="3.40.50.620">
    <property type="entry name" value="HUPs"/>
    <property type="match status" value="1"/>
</dbReference>
<comment type="caution">
    <text evidence="4">The sequence shown here is derived from an EMBL/GenBank/DDBJ whole genome shotgun (WGS) entry which is preliminary data.</text>
</comment>
<dbReference type="NCBIfam" id="TIGR00125">
    <property type="entry name" value="cyt_tran_rel"/>
    <property type="match status" value="1"/>
</dbReference>
<keyword evidence="5" id="KW-1185">Reference proteome</keyword>
<dbReference type="EMBL" id="AXCZ01000018">
    <property type="protein sequence ID" value="KGM13948.1"/>
    <property type="molecule type" value="Genomic_DNA"/>
</dbReference>
<dbReference type="Pfam" id="PF01467">
    <property type="entry name" value="CTP_transf_like"/>
    <property type="match status" value="1"/>
</dbReference>
<dbReference type="Proteomes" id="UP000054314">
    <property type="component" value="Unassembled WGS sequence"/>
</dbReference>
<dbReference type="RefSeq" id="WP_052104922.1">
    <property type="nucleotide sequence ID" value="NZ_AXCZ01000018.1"/>
</dbReference>
<gene>
    <name evidence="4" type="ORF">N869_01885</name>
</gene>
<evidence type="ECO:0000256" key="1">
    <source>
        <dbReference type="ARBA" id="ARBA00022679"/>
    </source>
</evidence>
<dbReference type="OrthoDB" id="9802794at2"/>
<accession>A0A0A0BZW6</accession>
<dbReference type="InterPro" id="IPR050385">
    <property type="entry name" value="Archaeal_FAD_synthase"/>
</dbReference>
<name>A0A0A0BZW6_9CELL</name>
<feature type="domain" description="Cytidyltransferase-like" evidence="3">
    <location>
        <begin position="7"/>
        <end position="132"/>
    </location>
</feature>
<evidence type="ECO:0000313" key="4">
    <source>
        <dbReference type="EMBL" id="KGM13948.1"/>
    </source>
</evidence>
<keyword evidence="1 4" id="KW-0808">Transferase</keyword>
<dbReference type="AlphaFoldDB" id="A0A0A0BZW6"/>
<dbReference type="InterPro" id="IPR014729">
    <property type="entry name" value="Rossmann-like_a/b/a_fold"/>
</dbReference>